<gene>
    <name evidence="3" type="ORF">XENOCAPTIV_002474</name>
</gene>
<dbReference type="InterPro" id="IPR053025">
    <property type="entry name" value="Mito_ATP_Synthase-Asso"/>
</dbReference>
<dbReference type="InterPro" id="IPR001623">
    <property type="entry name" value="DnaJ_domain"/>
</dbReference>
<dbReference type="CDD" id="cd06257">
    <property type="entry name" value="DnaJ"/>
    <property type="match status" value="1"/>
</dbReference>
<feature type="compositionally biased region" description="Polar residues" evidence="1">
    <location>
        <begin position="257"/>
        <end position="272"/>
    </location>
</feature>
<organism evidence="3 4">
    <name type="scientific">Xenoophorus captivus</name>
    <dbReference type="NCBI Taxonomy" id="1517983"/>
    <lineage>
        <taxon>Eukaryota</taxon>
        <taxon>Metazoa</taxon>
        <taxon>Chordata</taxon>
        <taxon>Craniata</taxon>
        <taxon>Vertebrata</taxon>
        <taxon>Euteleostomi</taxon>
        <taxon>Actinopterygii</taxon>
        <taxon>Neopterygii</taxon>
        <taxon>Teleostei</taxon>
        <taxon>Neoteleostei</taxon>
        <taxon>Acanthomorphata</taxon>
        <taxon>Ovalentaria</taxon>
        <taxon>Atherinomorphae</taxon>
        <taxon>Cyprinodontiformes</taxon>
        <taxon>Goodeidae</taxon>
        <taxon>Xenoophorus</taxon>
    </lineage>
</organism>
<proteinExistence type="predicted"/>
<dbReference type="PRINTS" id="PR00625">
    <property type="entry name" value="JDOMAIN"/>
</dbReference>
<dbReference type="Proteomes" id="UP001434883">
    <property type="component" value="Unassembled WGS sequence"/>
</dbReference>
<dbReference type="EMBL" id="JAHRIN010050426">
    <property type="protein sequence ID" value="MEQ2208227.1"/>
    <property type="molecule type" value="Genomic_DNA"/>
</dbReference>
<evidence type="ECO:0000256" key="1">
    <source>
        <dbReference type="SAM" id="MobiDB-lite"/>
    </source>
</evidence>
<feature type="region of interest" description="Disordered" evidence="1">
    <location>
        <begin position="253"/>
        <end position="274"/>
    </location>
</feature>
<name>A0ABV0RKM7_9TELE</name>
<comment type="caution">
    <text evidence="3">The sequence shown here is derived from an EMBL/GenBank/DDBJ whole genome shotgun (WGS) entry which is preliminary data.</text>
</comment>
<dbReference type="SUPFAM" id="SSF46565">
    <property type="entry name" value="Chaperone J-domain"/>
    <property type="match status" value="1"/>
</dbReference>
<accession>A0ABV0RKM7</accession>
<evidence type="ECO:0000313" key="4">
    <source>
        <dbReference type="Proteomes" id="UP001434883"/>
    </source>
</evidence>
<dbReference type="InterPro" id="IPR036869">
    <property type="entry name" value="J_dom_sf"/>
</dbReference>
<dbReference type="PANTHER" id="PTHR44873">
    <property type="entry name" value="DNAJ HOMOLOG SUBFAMILY C MEMBER 30, MITOCHONDRIAL"/>
    <property type="match status" value="1"/>
</dbReference>
<dbReference type="Pfam" id="PF00226">
    <property type="entry name" value="DnaJ"/>
    <property type="match status" value="1"/>
</dbReference>
<keyword evidence="4" id="KW-1185">Reference proteome</keyword>
<evidence type="ECO:0000313" key="3">
    <source>
        <dbReference type="EMBL" id="MEQ2208227.1"/>
    </source>
</evidence>
<dbReference type="SMART" id="SM00271">
    <property type="entry name" value="DnaJ"/>
    <property type="match status" value="1"/>
</dbReference>
<evidence type="ECO:0000259" key="2">
    <source>
        <dbReference type="PROSITE" id="PS50076"/>
    </source>
</evidence>
<dbReference type="PROSITE" id="PS50076">
    <property type="entry name" value="DNAJ_2"/>
    <property type="match status" value="1"/>
</dbReference>
<protein>
    <recommendedName>
        <fullName evidence="2">J domain-containing protein</fullName>
    </recommendedName>
</protein>
<dbReference type="PANTHER" id="PTHR44873:SF1">
    <property type="entry name" value="DNAJ HOMOLOG SUBFAMILY C MEMBER 30, MITOCHONDRIAL"/>
    <property type="match status" value="1"/>
</dbReference>
<dbReference type="Gene3D" id="1.10.287.110">
    <property type="entry name" value="DnaJ domain"/>
    <property type="match status" value="1"/>
</dbReference>
<sequence>MKTVPSTPTTSGTSLSAAYEFGHKVFKWYVLENRIQHGTKVASLSAGFLFDDIKNCERNRTEKAAVRTAAESYRDGSKVSQLLGGSEAGVENVNKPKKHCYPGLKKDLFSNTTLVELFKRNVPLYRCRDKFWRTLSLFSRIQSPCRVHLDTGYPQYIMIRNYSGDTSTSEPLYRTKTGYYDILEVSPTATQAQIKTAYYKQSFIFHPDRNSGSEKATERFSEISEAYTVLGNKALRKKYDTGLLHLSDLTARARPTTGASSGGQAEQQTGSRRSVMGKDFRERVFDFDKFYKAHYSDQLQRQRDIRVRKEEMLKTKQTSIGEGKLGRMMEIGVGMLLVLAVGILMSTSQ</sequence>
<reference evidence="3 4" key="1">
    <citation type="submission" date="2021-06" db="EMBL/GenBank/DDBJ databases">
        <authorList>
            <person name="Palmer J.M."/>
        </authorList>
    </citation>
    <scope>NUCLEOTIDE SEQUENCE [LARGE SCALE GENOMIC DNA]</scope>
    <source>
        <strain evidence="3 4">XC_2019</strain>
        <tissue evidence="3">Muscle</tissue>
    </source>
</reference>
<feature type="domain" description="J" evidence="2">
    <location>
        <begin position="178"/>
        <end position="243"/>
    </location>
</feature>